<dbReference type="SUPFAM" id="SSF55469">
    <property type="entry name" value="FMN-dependent nitroreductase-like"/>
    <property type="match status" value="1"/>
</dbReference>
<dbReference type="EMBL" id="JBHTMK010000086">
    <property type="protein sequence ID" value="MFD1374648.1"/>
    <property type="molecule type" value="Genomic_DNA"/>
</dbReference>
<dbReference type="InterPro" id="IPR050627">
    <property type="entry name" value="Nitroreductase/BluB"/>
</dbReference>
<evidence type="ECO:0000256" key="2">
    <source>
        <dbReference type="ARBA" id="ARBA00022643"/>
    </source>
</evidence>
<protein>
    <submittedName>
        <fullName evidence="5">Nitroreductase family protein</fullName>
    </submittedName>
</protein>
<evidence type="ECO:0000256" key="1">
    <source>
        <dbReference type="ARBA" id="ARBA00022630"/>
    </source>
</evidence>
<comment type="caution">
    <text evidence="5">The sequence shown here is derived from an EMBL/GenBank/DDBJ whole genome shotgun (WGS) entry which is preliminary data.</text>
</comment>
<sequence length="205" mass="22923">MEFDEVVRRRRMVRSYDPDRPISPELVDKIVQHGLRAPSAGFSQGWSFLVLTAAPDRDRYWTSTADGDGPPDGWLTRMRTAPLIIVALSNKSAYLDRYAQADKGWTDRDEARWSAPYWDIDTGFAALLMHLTAVNEELASCFFGLPAVRVQAFKDAFGVPEEFHPIGALTVGYPAPDKRSPSLRRGHRPVADVVHHGRWASSGEA</sequence>
<keyword evidence="2" id="KW-0288">FMN</keyword>
<keyword evidence="6" id="KW-1185">Reference proteome</keyword>
<evidence type="ECO:0000256" key="3">
    <source>
        <dbReference type="ARBA" id="ARBA00023002"/>
    </source>
</evidence>
<accession>A0ABW4AVP1</accession>
<dbReference type="RefSeq" id="WP_317797262.1">
    <property type="nucleotide sequence ID" value="NZ_AP028461.1"/>
</dbReference>
<evidence type="ECO:0000259" key="4">
    <source>
        <dbReference type="Pfam" id="PF00881"/>
    </source>
</evidence>
<dbReference type="PANTHER" id="PTHR23026:SF90">
    <property type="entry name" value="IODOTYROSINE DEIODINASE 1"/>
    <property type="match status" value="1"/>
</dbReference>
<gene>
    <name evidence="5" type="ORF">ACFQ5G_55760</name>
</gene>
<evidence type="ECO:0000313" key="5">
    <source>
        <dbReference type="EMBL" id="MFD1374648.1"/>
    </source>
</evidence>
<dbReference type="Proteomes" id="UP001597183">
    <property type="component" value="Unassembled WGS sequence"/>
</dbReference>
<feature type="domain" description="Nitroreductase" evidence="4">
    <location>
        <begin position="7"/>
        <end position="173"/>
    </location>
</feature>
<keyword evidence="3" id="KW-0560">Oxidoreductase</keyword>
<dbReference type="Gene3D" id="3.40.109.10">
    <property type="entry name" value="NADH Oxidase"/>
    <property type="match status" value="1"/>
</dbReference>
<name>A0ABW4AVP1_9ACTN</name>
<proteinExistence type="predicted"/>
<organism evidence="5 6">
    <name type="scientific">Actinoplanes sichuanensis</name>
    <dbReference type="NCBI Taxonomy" id="512349"/>
    <lineage>
        <taxon>Bacteria</taxon>
        <taxon>Bacillati</taxon>
        <taxon>Actinomycetota</taxon>
        <taxon>Actinomycetes</taxon>
        <taxon>Micromonosporales</taxon>
        <taxon>Micromonosporaceae</taxon>
        <taxon>Actinoplanes</taxon>
    </lineage>
</organism>
<dbReference type="InterPro" id="IPR000415">
    <property type="entry name" value="Nitroreductase-like"/>
</dbReference>
<evidence type="ECO:0000313" key="6">
    <source>
        <dbReference type="Proteomes" id="UP001597183"/>
    </source>
</evidence>
<dbReference type="Pfam" id="PF00881">
    <property type="entry name" value="Nitroreductase"/>
    <property type="match status" value="1"/>
</dbReference>
<dbReference type="PANTHER" id="PTHR23026">
    <property type="entry name" value="NADPH NITROREDUCTASE"/>
    <property type="match status" value="1"/>
</dbReference>
<dbReference type="CDD" id="cd02062">
    <property type="entry name" value="Nitro_FMN_reductase"/>
    <property type="match status" value="1"/>
</dbReference>
<dbReference type="InterPro" id="IPR029479">
    <property type="entry name" value="Nitroreductase"/>
</dbReference>
<keyword evidence="1" id="KW-0285">Flavoprotein</keyword>
<reference evidence="6" key="1">
    <citation type="journal article" date="2019" name="Int. J. Syst. Evol. Microbiol.">
        <title>The Global Catalogue of Microorganisms (GCM) 10K type strain sequencing project: providing services to taxonomists for standard genome sequencing and annotation.</title>
        <authorList>
            <consortium name="The Broad Institute Genomics Platform"/>
            <consortium name="The Broad Institute Genome Sequencing Center for Infectious Disease"/>
            <person name="Wu L."/>
            <person name="Ma J."/>
        </authorList>
    </citation>
    <scope>NUCLEOTIDE SEQUENCE [LARGE SCALE GENOMIC DNA]</scope>
    <source>
        <strain evidence="6">CCM 7526</strain>
    </source>
</reference>